<proteinExistence type="predicted"/>
<dbReference type="Proteomes" id="UP001623330">
    <property type="component" value="Unassembled WGS sequence"/>
</dbReference>
<evidence type="ECO:0000313" key="4">
    <source>
        <dbReference type="Proteomes" id="UP001623330"/>
    </source>
</evidence>
<gene>
    <name evidence="3" type="ORF">RNJ44_00628</name>
</gene>
<keyword evidence="2" id="KW-1133">Transmembrane helix</keyword>
<evidence type="ECO:0000256" key="1">
    <source>
        <dbReference type="SAM" id="MobiDB-lite"/>
    </source>
</evidence>
<feature type="compositionally biased region" description="Basic and acidic residues" evidence="1">
    <location>
        <begin position="197"/>
        <end position="211"/>
    </location>
</feature>
<feature type="compositionally biased region" description="Basic and acidic residues" evidence="1">
    <location>
        <begin position="172"/>
        <end position="188"/>
    </location>
</feature>
<dbReference type="Pfam" id="PF07954">
    <property type="entry name" value="DUF1689"/>
    <property type="match status" value="1"/>
</dbReference>
<keyword evidence="4" id="KW-1185">Reference proteome</keyword>
<comment type="caution">
    <text evidence="3">The sequence shown here is derived from an EMBL/GenBank/DDBJ whole genome shotgun (WGS) entry which is preliminary data.</text>
</comment>
<sequence length="211" mass="24105">MSSNKEIDAPKWFKYAYDTAVEFHKKDSKLDAEERLDLSRRYATITKAEVAGIVTGFTAGFGGPFAYRYYTANTLKGVKLPRTFLLGIVSMVLTRTLAGKYMYNKELKKLDPTGELASKYDAESKKLASKSHEGVLVKEKDSIEKEYEVMKLLKYRAAPRWSMYFRSTYENPENRMPDPAQKLDEFKKSGRAPFSKKGCDRNERAGVESRS</sequence>
<feature type="transmembrane region" description="Helical" evidence="2">
    <location>
        <begin position="82"/>
        <end position="103"/>
    </location>
</feature>
<reference evidence="3 4" key="1">
    <citation type="submission" date="2024-05" db="EMBL/GenBank/DDBJ databases">
        <title>Long read based assembly of the Candida bracarensis genome reveals expanded adhesin content.</title>
        <authorList>
            <person name="Marcet-Houben M."/>
            <person name="Ksiezopolska E."/>
            <person name="Gabaldon T."/>
        </authorList>
    </citation>
    <scope>NUCLEOTIDE SEQUENCE [LARGE SCALE GENOMIC DNA]</scope>
    <source>
        <strain evidence="3 4">CBM6</strain>
    </source>
</reference>
<accession>A0ABR4NRU8</accession>
<protein>
    <submittedName>
        <fullName evidence="3">Uncharacterized protein</fullName>
    </submittedName>
</protein>
<name>A0ABR4NRU8_9SACH</name>
<feature type="transmembrane region" description="Helical" evidence="2">
    <location>
        <begin position="50"/>
        <end position="70"/>
    </location>
</feature>
<dbReference type="InterPro" id="IPR012470">
    <property type="entry name" value="Pup1-like"/>
</dbReference>
<organism evidence="3 4">
    <name type="scientific">Nakaseomyces bracarensis</name>
    <dbReference type="NCBI Taxonomy" id="273131"/>
    <lineage>
        <taxon>Eukaryota</taxon>
        <taxon>Fungi</taxon>
        <taxon>Dikarya</taxon>
        <taxon>Ascomycota</taxon>
        <taxon>Saccharomycotina</taxon>
        <taxon>Saccharomycetes</taxon>
        <taxon>Saccharomycetales</taxon>
        <taxon>Saccharomycetaceae</taxon>
        <taxon>Nakaseomyces</taxon>
    </lineage>
</organism>
<dbReference type="EMBL" id="JBEVYD010000008">
    <property type="protein sequence ID" value="KAL3230989.1"/>
    <property type="molecule type" value="Genomic_DNA"/>
</dbReference>
<evidence type="ECO:0000256" key="2">
    <source>
        <dbReference type="SAM" id="Phobius"/>
    </source>
</evidence>
<evidence type="ECO:0000313" key="3">
    <source>
        <dbReference type="EMBL" id="KAL3230989.1"/>
    </source>
</evidence>
<keyword evidence="2" id="KW-0812">Transmembrane</keyword>
<keyword evidence="2" id="KW-0472">Membrane</keyword>
<feature type="region of interest" description="Disordered" evidence="1">
    <location>
        <begin position="170"/>
        <end position="211"/>
    </location>
</feature>